<sequence>MQENIDKRDRAAQFRQRLARAMEDRHVSQSALARHIGVDRSTVSQLLTGLGARLPNAHVVGGCAAALGVSADWLLSLSDRPESAAEILASSLSFTEAPRALVDERIFDWHKEAAGYKIRYVPATLPDMLKTRAVLEWEYAPHLGRTADQAIGASEDRLTWMRSAQSDYEIAMPLFEIESFASGTGYYQGLCPAIRQEQIDHLLELCEQLYPRMRIYLFDAKRLYSAPVTIFGPLLCVFYAGSHYMAFRDRDRIETFSRHFDTLVREADVAARDFPDHLRQLRTAVSGKN</sequence>
<dbReference type="CDD" id="cd00093">
    <property type="entry name" value="HTH_XRE"/>
    <property type="match status" value="1"/>
</dbReference>
<dbReference type="InterPro" id="IPR010982">
    <property type="entry name" value="Lambda_DNA-bd_dom_sf"/>
</dbReference>
<protein>
    <submittedName>
        <fullName evidence="3">Helix-turn-helix domain-containing protein</fullName>
    </submittedName>
</protein>
<name>A0AA91BSC2_9RHOB</name>
<dbReference type="Gene3D" id="1.10.260.40">
    <property type="entry name" value="lambda repressor-like DNA-binding domains"/>
    <property type="match status" value="1"/>
</dbReference>
<dbReference type="RefSeq" id="WP_171328166.1">
    <property type="nucleotide sequence ID" value="NZ_WVRA01000001.1"/>
</dbReference>
<dbReference type="SMART" id="SM00530">
    <property type="entry name" value="HTH_XRE"/>
    <property type="match status" value="1"/>
</dbReference>
<dbReference type="GO" id="GO:0003677">
    <property type="term" value="F:DNA binding"/>
    <property type="evidence" value="ECO:0007669"/>
    <property type="project" value="InterPro"/>
</dbReference>
<dbReference type="Proteomes" id="UP000597886">
    <property type="component" value="Unassembled WGS sequence"/>
</dbReference>
<accession>A0AA91BSC2</accession>
<evidence type="ECO:0000256" key="1">
    <source>
        <dbReference type="SAM" id="Phobius"/>
    </source>
</evidence>
<feature type="domain" description="HTH cro/C1-type" evidence="2">
    <location>
        <begin position="18"/>
        <end position="74"/>
    </location>
</feature>
<evidence type="ECO:0000313" key="4">
    <source>
        <dbReference type="Proteomes" id="UP000597886"/>
    </source>
</evidence>
<reference evidence="3" key="1">
    <citation type="submission" date="2019-12" db="EMBL/GenBank/DDBJ databases">
        <title>Ruegeria JWLKs population differentiation of coral mucus and skeleton niches.</title>
        <authorList>
            <person name="Luo D."/>
        </authorList>
    </citation>
    <scope>NUCLEOTIDE SEQUENCE</scope>
    <source>
        <strain evidence="3">HKCCD6181</strain>
    </source>
</reference>
<keyword evidence="1" id="KW-0472">Membrane</keyword>
<dbReference type="InterPro" id="IPR001387">
    <property type="entry name" value="Cro/C1-type_HTH"/>
</dbReference>
<dbReference type="PROSITE" id="PS50943">
    <property type="entry name" value="HTH_CROC1"/>
    <property type="match status" value="1"/>
</dbReference>
<dbReference type="EMBL" id="WVRA01000001">
    <property type="protein sequence ID" value="NOE16903.1"/>
    <property type="molecule type" value="Genomic_DNA"/>
</dbReference>
<proteinExistence type="predicted"/>
<feature type="transmembrane region" description="Helical" evidence="1">
    <location>
        <begin position="223"/>
        <end position="241"/>
    </location>
</feature>
<comment type="caution">
    <text evidence="3">The sequence shown here is derived from an EMBL/GenBank/DDBJ whole genome shotgun (WGS) entry which is preliminary data.</text>
</comment>
<organism evidence="3 4">
    <name type="scientific">Ruegeria atlantica</name>
    <dbReference type="NCBI Taxonomy" id="81569"/>
    <lineage>
        <taxon>Bacteria</taxon>
        <taxon>Pseudomonadati</taxon>
        <taxon>Pseudomonadota</taxon>
        <taxon>Alphaproteobacteria</taxon>
        <taxon>Rhodobacterales</taxon>
        <taxon>Roseobacteraceae</taxon>
        <taxon>Ruegeria</taxon>
    </lineage>
</organism>
<evidence type="ECO:0000313" key="3">
    <source>
        <dbReference type="EMBL" id="NOE16903.1"/>
    </source>
</evidence>
<dbReference type="Pfam" id="PF01381">
    <property type="entry name" value="HTH_3"/>
    <property type="match status" value="1"/>
</dbReference>
<gene>
    <name evidence="3" type="ORF">GS634_02045</name>
</gene>
<dbReference type="SUPFAM" id="SSF47413">
    <property type="entry name" value="lambda repressor-like DNA-binding domains"/>
    <property type="match status" value="1"/>
</dbReference>
<keyword evidence="1" id="KW-0812">Transmembrane</keyword>
<evidence type="ECO:0000259" key="2">
    <source>
        <dbReference type="PROSITE" id="PS50943"/>
    </source>
</evidence>
<dbReference type="AlphaFoldDB" id="A0AA91BSC2"/>
<keyword evidence="1" id="KW-1133">Transmembrane helix</keyword>